<dbReference type="OrthoDB" id="3792952at2759"/>
<protein>
    <submittedName>
        <fullName evidence="1">Uncharacterized protein</fullName>
    </submittedName>
</protein>
<organism evidence="1 2">
    <name type="scientific">Ophiobolus disseminans</name>
    <dbReference type="NCBI Taxonomy" id="1469910"/>
    <lineage>
        <taxon>Eukaryota</taxon>
        <taxon>Fungi</taxon>
        <taxon>Dikarya</taxon>
        <taxon>Ascomycota</taxon>
        <taxon>Pezizomycotina</taxon>
        <taxon>Dothideomycetes</taxon>
        <taxon>Pleosporomycetidae</taxon>
        <taxon>Pleosporales</taxon>
        <taxon>Pleosporineae</taxon>
        <taxon>Phaeosphaeriaceae</taxon>
        <taxon>Ophiobolus</taxon>
    </lineage>
</organism>
<dbReference type="EMBL" id="MU006242">
    <property type="protein sequence ID" value="KAF2820117.1"/>
    <property type="molecule type" value="Genomic_DNA"/>
</dbReference>
<dbReference type="Proteomes" id="UP000799424">
    <property type="component" value="Unassembled WGS sequence"/>
</dbReference>
<name>A0A6A6ZIT0_9PLEO</name>
<evidence type="ECO:0000313" key="2">
    <source>
        <dbReference type="Proteomes" id="UP000799424"/>
    </source>
</evidence>
<accession>A0A6A6ZIT0</accession>
<evidence type="ECO:0000313" key="1">
    <source>
        <dbReference type="EMBL" id="KAF2820117.1"/>
    </source>
</evidence>
<keyword evidence="2" id="KW-1185">Reference proteome</keyword>
<reference evidence="1" key="1">
    <citation type="journal article" date="2020" name="Stud. Mycol.">
        <title>101 Dothideomycetes genomes: a test case for predicting lifestyles and emergence of pathogens.</title>
        <authorList>
            <person name="Haridas S."/>
            <person name="Albert R."/>
            <person name="Binder M."/>
            <person name="Bloem J."/>
            <person name="Labutti K."/>
            <person name="Salamov A."/>
            <person name="Andreopoulos B."/>
            <person name="Baker S."/>
            <person name="Barry K."/>
            <person name="Bills G."/>
            <person name="Bluhm B."/>
            <person name="Cannon C."/>
            <person name="Castanera R."/>
            <person name="Culley D."/>
            <person name="Daum C."/>
            <person name="Ezra D."/>
            <person name="Gonzalez J."/>
            <person name="Henrissat B."/>
            <person name="Kuo A."/>
            <person name="Liang C."/>
            <person name="Lipzen A."/>
            <person name="Lutzoni F."/>
            <person name="Magnuson J."/>
            <person name="Mondo S."/>
            <person name="Nolan M."/>
            <person name="Ohm R."/>
            <person name="Pangilinan J."/>
            <person name="Park H.-J."/>
            <person name="Ramirez L."/>
            <person name="Alfaro M."/>
            <person name="Sun H."/>
            <person name="Tritt A."/>
            <person name="Yoshinaga Y."/>
            <person name="Zwiers L.-H."/>
            <person name="Turgeon B."/>
            <person name="Goodwin S."/>
            <person name="Spatafora J."/>
            <person name="Crous P."/>
            <person name="Grigoriev I."/>
        </authorList>
    </citation>
    <scope>NUCLEOTIDE SEQUENCE</scope>
    <source>
        <strain evidence="1">CBS 113818</strain>
    </source>
</reference>
<proteinExistence type="predicted"/>
<sequence>MGLCGSLYNSHTLDRSEISTLRRFYESGHLKLLSIYFKRILTHDSDILNAFSGIIRAHSRVLGKFHWGLPLNLFASALLATYLTPHYLTRQPGFPSWSWLG</sequence>
<dbReference type="AlphaFoldDB" id="A0A6A6ZIT0"/>
<gene>
    <name evidence="1" type="ORF">CC86DRAFT_305737</name>
</gene>